<protein>
    <submittedName>
        <fullName evidence="1">Uncharacterized protein</fullName>
    </submittedName>
</protein>
<reference evidence="1 2" key="1">
    <citation type="submission" date="2016-10" db="EMBL/GenBank/DDBJ databases">
        <authorList>
            <person name="Cai Z."/>
        </authorList>
    </citation>
    <scope>NUCLEOTIDE SEQUENCE [LARGE SCALE GENOMIC DNA]</scope>
    <source>
        <strain evidence="1 2">CGMCC 1.10826</strain>
    </source>
</reference>
<gene>
    <name evidence="1" type="ORF">SAMN05216184_101783</name>
</gene>
<dbReference type="EMBL" id="UETB01000001">
    <property type="protein sequence ID" value="SSA37173.1"/>
    <property type="molecule type" value="Genomic_DNA"/>
</dbReference>
<keyword evidence="2" id="KW-1185">Reference proteome</keyword>
<name>A0A2Y9C342_9MICO</name>
<sequence>MRIWPRRTADAPAVEPELERFRDGLAVLLRDGRPAGHVATSLGHFTTPFAPRTPRPWVWMVVVWADGTKEPSVEDYPPWSYVADMRDGFLDWQDGRDRQRSGHYEIQWVTHERALAERERLGIHLRDF</sequence>
<evidence type="ECO:0000313" key="1">
    <source>
        <dbReference type="EMBL" id="SSA37173.1"/>
    </source>
</evidence>
<dbReference type="OrthoDB" id="3697798at2"/>
<dbReference type="Proteomes" id="UP000250222">
    <property type="component" value="Unassembled WGS sequence"/>
</dbReference>
<dbReference type="AlphaFoldDB" id="A0A2Y9C342"/>
<dbReference type="RefSeq" id="WP_110851224.1">
    <property type="nucleotide sequence ID" value="NZ_QKLZ01000001.1"/>
</dbReference>
<organism evidence="1 2">
    <name type="scientific">Georgenia satyanarayanai</name>
    <dbReference type="NCBI Taxonomy" id="860221"/>
    <lineage>
        <taxon>Bacteria</taxon>
        <taxon>Bacillati</taxon>
        <taxon>Actinomycetota</taxon>
        <taxon>Actinomycetes</taxon>
        <taxon>Micrococcales</taxon>
        <taxon>Bogoriellaceae</taxon>
        <taxon>Georgenia</taxon>
    </lineage>
</organism>
<evidence type="ECO:0000313" key="2">
    <source>
        <dbReference type="Proteomes" id="UP000250222"/>
    </source>
</evidence>
<proteinExistence type="predicted"/>
<accession>A0A2Y9C342</accession>